<proteinExistence type="predicted"/>
<feature type="domain" description="DUF4283" evidence="1">
    <location>
        <begin position="22"/>
        <end position="101"/>
    </location>
</feature>
<evidence type="ECO:0000313" key="3">
    <source>
        <dbReference type="EMBL" id="KAG2255463.1"/>
    </source>
</evidence>
<dbReference type="PANTHER" id="PTHR31286:SF178">
    <property type="entry name" value="DUF4283 DOMAIN-CONTAINING PROTEIN"/>
    <property type="match status" value="1"/>
</dbReference>
<feature type="domain" description="Zinc knuckle CX2CX4HX4C" evidence="2">
    <location>
        <begin position="162"/>
        <end position="206"/>
    </location>
</feature>
<dbReference type="Pfam" id="PF14111">
    <property type="entry name" value="DUF4283"/>
    <property type="match status" value="1"/>
</dbReference>
<accession>A0A8X7PQT0</accession>
<gene>
    <name evidence="3" type="ORF">Bca52824_074757</name>
</gene>
<comment type="caution">
    <text evidence="3">The sequence shown here is derived from an EMBL/GenBank/DDBJ whole genome shotgun (WGS) entry which is preliminary data.</text>
</comment>
<protein>
    <recommendedName>
        <fullName evidence="5">DUF4283 domain-containing protein</fullName>
    </recommendedName>
</protein>
<dbReference type="Proteomes" id="UP000886595">
    <property type="component" value="Unassembled WGS sequence"/>
</dbReference>
<dbReference type="OrthoDB" id="1031007at2759"/>
<organism evidence="3 4">
    <name type="scientific">Brassica carinata</name>
    <name type="common">Ethiopian mustard</name>
    <name type="synonym">Abyssinian cabbage</name>
    <dbReference type="NCBI Taxonomy" id="52824"/>
    <lineage>
        <taxon>Eukaryota</taxon>
        <taxon>Viridiplantae</taxon>
        <taxon>Streptophyta</taxon>
        <taxon>Embryophyta</taxon>
        <taxon>Tracheophyta</taxon>
        <taxon>Spermatophyta</taxon>
        <taxon>Magnoliopsida</taxon>
        <taxon>eudicotyledons</taxon>
        <taxon>Gunneridae</taxon>
        <taxon>Pentapetalae</taxon>
        <taxon>rosids</taxon>
        <taxon>malvids</taxon>
        <taxon>Brassicales</taxon>
        <taxon>Brassicaceae</taxon>
        <taxon>Brassiceae</taxon>
        <taxon>Brassica</taxon>
    </lineage>
</organism>
<keyword evidence="4" id="KW-1185">Reference proteome</keyword>
<evidence type="ECO:0000259" key="1">
    <source>
        <dbReference type="Pfam" id="PF14111"/>
    </source>
</evidence>
<sequence>MSLEEDDDVPFVMSDLPEFSSSERNKRSLIGRLLNPDVQEMADFIFQMPRKWQKQGRVRGIALSHERFQFIFDNEHDLLEVLEKGVHTYKEWAIVVEKWEEVPPPDSLQYLPIWVQIRNIPINYQTEKAIEALGNIVGKVIVGAFDPTKARSNVYERVKVRFDVSRPLRKEKVIDLPNGEKTKVFFNYERIQKRCYTCQRLTHDQDVYPINIRRRQLEAETRRSGGCVVKKIAIPVISESDPLYGVLKENQVGINPNT</sequence>
<dbReference type="Pfam" id="PF14392">
    <property type="entry name" value="zf-CCHC_4"/>
    <property type="match status" value="1"/>
</dbReference>
<dbReference type="EMBL" id="JAAMPC010000015">
    <property type="protein sequence ID" value="KAG2255463.1"/>
    <property type="molecule type" value="Genomic_DNA"/>
</dbReference>
<dbReference type="InterPro" id="IPR040256">
    <property type="entry name" value="At4g02000-like"/>
</dbReference>
<reference evidence="3 4" key="1">
    <citation type="submission" date="2020-02" db="EMBL/GenBank/DDBJ databases">
        <authorList>
            <person name="Ma Q."/>
            <person name="Huang Y."/>
            <person name="Song X."/>
            <person name="Pei D."/>
        </authorList>
    </citation>
    <scope>NUCLEOTIDE SEQUENCE [LARGE SCALE GENOMIC DNA]</scope>
    <source>
        <strain evidence="3">Sxm20200214</strain>
        <tissue evidence="3">Leaf</tissue>
    </source>
</reference>
<dbReference type="InterPro" id="IPR025836">
    <property type="entry name" value="Zn_knuckle_CX2CX4HX4C"/>
</dbReference>
<dbReference type="InterPro" id="IPR025558">
    <property type="entry name" value="DUF4283"/>
</dbReference>
<dbReference type="AlphaFoldDB" id="A0A8X7PQT0"/>
<evidence type="ECO:0008006" key="5">
    <source>
        <dbReference type="Google" id="ProtNLM"/>
    </source>
</evidence>
<evidence type="ECO:0000313" key="4">
    <source>
        <dbReference type="Proteomes" id="UP000886595"/>
    </source>
</evidence>
<evidence type="ECO:0000259" key="2">
    <source>
        <dbReference type="Pfam" id="PF14392"/>
    </source>
</evidence>
<name>A0A8X7PQT0_BRACI</name>
<dbReference type="PANTHER" id="PTHR31286">
    <property type="entry name" value="GLYCINE-RICH CELL WALL STRUCTURAL PROTEIN 1.8-LIKE"/>
    <property type="match status" value="1"/>
</dbReference>